<accession>A0AAF0TH16</accession>
<sequence>MIRHNLDVMHIEKNVFDNVFNTVLDVDGKTKDNPKTRLDVVKYCNRTNLARNPDGSYPKAAYTIKKDKKKVLFDWLEGVKFPDGYVSNMNRCLDTEKFKLFGMKSHDCHVFMQRLLPIAFRELLPNNVWQALTELSLFFKDLTSTTLRVVDLERLEVHIPQILCKLERIFPPGFFNSMEHLPVHLPYEARIAGPVQYRWMYPFERYLRTLKNMIGNKASVEGSICEAYLMAESTQLFSHYFEPHVMSRHHNVTRNDDGGVMKDVEGNLSIFTHPSRLSGEAKKRDLSLEEIKAAQTYILLNCQEVDPFVSLIHPFDNVVRGCFDDVLSIMIKGKVFLNFQLIDVSDDMIYLPDMTQGRGRGNTTRASKTLIRGRGSTSRVNMPTVPIPITNSHQGGINSSAGSDQNNQFQTLAPTSSPPVQTSAHGSTPSVNFETPPIISNQSNAIGESASTQTNVIREATTSSQNNTISEGESHTNSGQQTLVFISHSGICESFKSELDPNGINWKRVSQEIKDFYLGVFKKQFYWDPSIDSEVKILWRKKAARRYSDFISCIKKEAIRPKYVSEETWESWMRFWKDPKVIEKSKINSKNRCGGQNVVAKGTHTGGSITIGEHRKRLPNTHMTPVTSTPANVDDASASVSNED</sequence>
<gene>
    <name evidence="3" type="ORF">MTR67_009143</name>
</gene>
<dbReference type="InterPro" id="IPR004252">
    <property type="entry name" value="Probable_transposase_24"/>
</dbReference>
<name>A0AAF0TH16_SOLVR</name>
<dbReference type="Pfam" id="PF13960">
    <property type="entry name" value="DUF4218"/>
    <property type="match status" value="1"/>
</dbReference>
<dbReference type="PANTHER" id="PTHR48258">
    <property type="entry name" value="DUF4218 DOMAIN-CONTAINING PROTEIN-RELATED"/>
    <property type="match status" value="1"/>
</dbReference>
<dbReference type="EMBL" id="CP133613">
    <property type="protein sequence ID" value="WMV15758.1"/>
    <property type="molecule type" value="Genomic_DNA"/>
</dbReference>
<dbReference type="PANTHER" id="PTHR48258:SF4">
    <property type="entry name" value="DUF4216 DOMAIN-CONTAINING PROTEIN"/>
    <property type="match status" value="1"/>
</dbReference>
<feature type="region of interest" description="Disordered" evidence="1">
    <location>
        <begin position="618"/>
        <end position="644"/>
    </location>
</feature>
<evidence type="ECO:0000256" key="1">
    <source>
        <dbReference type="SAM" id="MobiDB-lite"/>
    </source>
</evidence>
<dbReference type="Pfam" id="PF03004">
    <property type="entry name" value="Transposase_24"/>
    <property type="match status" value="1"/>
</dbReference>
<proteinExistence type="predicted"/>
<feature type="compositionally biased region" description="Polar residues" evidence="1">
    <location>
        <begin position="621"/>
        <end position="631"/>
    </location>
</feature>
<keyword evidence="4" id="KW-1185">Reference proteome</keyword>
<evidence type="ECO:0000313" key="3">
    <source>
        <dbReference type="EMBL" id="WMV15758.1"/>
    </source>
</evidence>
<protein>
    <recommendedName>
        <fullName evidence="2">DUF4218 domain-containing protein</fullName>
    </recommendedName>
</protein>
<reference evidence="3" key="1">
    <citation type="submission" date="2023-08" db="EMBL/GenBank/DDBJ databases">
        <title>A de novo genome assembly of Solanum verrucosum Schlechtendal, a Mexican diploid species geographically isolated from the other diploid A-genome species in potato relatives.</title>
        <authorList>
            <person name="Hosaka K."/>
        </authorList>
    </citation>
    <scope>NUCLEOTIDE SEQUENCE</scope>
    <source>
        <tissue evidence="3">Young leaves</tissue>
    </source>
</reference>
<evidence type="ECO:0000313" key="4">
    <source>
        <dbReference type="Proteomes" id="UP001234989"/>
    </source>
</evidence>
<dbReference type="AlphaFoldDB" id="A0AAF0TH16"/>
<dbReference type="InterPro" id="IPR025452">
    <property type="entry name" value="DUF4218"/>
</dbReference>
<evidence type="ECO:0000259" key="2">
    <source>
        <dbReference type="Pfam" id="PF13960"/>
    </source>
</evidence>
<organism evidence="3 4">
    <name type="scientific">Solanum verrucosum</name>
    <dbReference type="NCBI Taxonomy" id="315347"/>
    <lineage>
        <taxon>Eukaryota</taxon>
        <taxon>Viridiplantae</taxon>
        <taxon>Streptophyta</taxon>
        <taxon>Embryophyta</taxon>
        <taxon>Tracheophyta</taxon>
        <taxon>Spermatophyta</taxon>
        <taxon>Magnoliopsida</taxon>
        <taxon>eudicotyledons</taxon>
        <taxon>Gunneridae</taxon>
        <taxon>Pentapetalae</taxon>
        <taxon>asterids</taxon>
        <taxon>lamiids</taxon>
        <taxon>Solanales</taxon>
        <taxon>Solanaceae</taxon>
        <taxon>Solanoideae</taxon>
        <taxon>Solaneae</taxon>
        <taxon>Solanum</taxon>
    </lineage>
</organism>
<feature type="region of interest" description="Disordered" evidence="1">
    <location>
        <begin position="389"/>
        <end position="431"/>
    </location>
</feature>
<feature type="domain" description="DUF4218" evidence="2">
    <location>
        <begin position="142"/>
        <end position="255"/>
    </location>
</feature>
<dbReference type="Proteomes" id="UP001234989">
    <property type="component" value="Chromosome 2"/>
</dbReference>